<dbReference type="OrthoDB" id="9783047at2"/>
<evidence type="ECO:0000256" key="6">
    <source>
        <dbReference type="ARBA" id="ARBA00023136"/>
    </source>
</evidence>
<dbReference type="Gene3D" id="2.40.50.100">
    <property type="match status" value="1"/>
</dbReference>
<keyword evidence="3" id="KW-0813">Transport</keyword>
<dbReference type="NCBIfam" id="TIGR01730">
    <property type="entry name" value="RND_mfp"/>
    <property type="match status" value="1"/>
</dbReference>
<dbReference type="InterPro" id="IPR058625">
    <property type="entry name" value="MdtA-like_BSH"/>
</dbReference>
<evidence type="ECO:0000259" key="12">
    <source>
        <dbReference type="Pfam" id="PF25967"/>
    </source>
</evidence>
<dbReference type="GO" id="GO:1990281">
    <property type="term" value="C:efflux pump complex"/>
    <property type="evidence" value="ECO:0007669"/>
    <property type="project" value="TreeGrafter"/>
</dbReference>
<dbReference type="SUPFAM" id="SSF111369">
    <property type="entry name" value="HlyD-like secretion proteins"/>
    <property type="match status" value="1"/>
</dbReference>
<gene>
    <name evidence="13" type="ORF">HYN46_10030</name>
</gene>
<feature type="domain" description="Multidrug resistance protein MdtA-like barrel-sandwich hybrid" evidence="10">
    <location>
        <begin position="98"/>
        <end position="239"/>
    </location>
</feature>
<feature type="domain" description="Multidrug resistance protein MdtA-like beta-barrel" evidence="11">
    <location>
        <begin position="244"/>
        <end position="327"/>
    </location>
</feature>
<dbReference type="Pfam" id="PF25967">
    <property type="entry name" value="RND-MFP_C"/>
    <property type="match status" value="1"/>
</dbReference>
<keyword evidence="14" id="KW-1185">Reference proteome</keyword>
<evidence type="ECO:0000259" key="11">
    <source>
        <dbReference type="Pfam" id="PF25944"/>
    </source>
</evidence>
<feature type="transmembrane region" description="Helical" evidence="8">
    <location>
        <begin position="25"/>
        <end position="43"/>
    </location>
</feature>
<reference evidence="13 14" key="1">
    <citation type="submission" date="2018-07" db="EMBL/GenBank/DDBJ databases">
        <title>Genome sequencing of Moraxellaceae gen. HYN0046.</title>
        <authorList>
            <person name="Kim M."/>
            <person name="Yi H."/>
        </authorList>
    </citation>
    <scope>NUCLEOTIDE SEQUENCE [LARGE SCALE GENOMIC DNA]</scope>
    <source>
        <strain evidence="13 14">HYN0046</strain>
    </source>
</reference>
<feature type="compositionally biased region" description="Basic residues" evidence="7">
    <location>
        <begin position="419"/>
        <end position="428"/>
    </location>
</feature>
<dbReference type="RefSeq" id="WP_114899257.1">
    <property type="nucleotide sequence ID" value="NZ_CP031222.1"/>
</dbReference>
<dbReference type="InterPro" id="IPR058627">
    <property type="entry name" value="MdtA-like_C"/>
</dbReference>
<keyword evidence="6 8" id="KW-0472">Membrane</keyword>
<dbReference type="Pfam" id="PF25917">
    <property type="entry name" value="BSH_RND"/>
    <property type="match status" value="1"/>
</dbReference>
<evidence type="ECO:0000256" key="3">
    <source>
        <dbReference type="ARBA" id="ARBA00022448"/>
    </source>
</evidence>
<protein>
    <submittedName>
        <fullName evidence="13">Multidrug transporter subunit MdtA</fullName>
    </submittedName>
</protein>
<dbReference type="KEGG" id="mbah:HYN46_10030"/>
<evidence type="ECO:0000259" key="10">
    <source>
        <dbReference type="Pfam" id="PF25917"/>
    </source>
</evidence>
<dbReference type="InterPro" id="IPR058626">
    <property type="entry name" value="MdtA-like_b-barrel"/>
</dbReference>
<dbReference type="InterPro" id="IPR058624">
    <property type="entry name" value="MdtA-like_HH"/>
</dbReference>
<dbReference type="AlphaFoldDB" id="A0A345P788"/>
<evidence type="ECO:0000256" key="1">
    <source>
        <dbReference type="ARBA" id="ARBA00004533"/>
    </source>
</evidence>
<evidence type="ECO:0000313" key="13">
    <source>
        <dbReference type="EMBL" id="AXI03147.1"/>
    </source>
</evidence>
<comment type="similarity">
    <text evidence="2">Belongs to the membrane fusion protein (MFP) (TC 8.A.1) family.</text>
</comment>
<dbReference type="Pfam" id="PF25876">
    <property type="entry name" value="HH_MFP_RND"/>
    <property type="match status" value="1"/>
</dbReference>
<dbReference type="PANTHER" id="PTHR30469:SF12">
    <property type="entry name" value="MULTIDRUG RESISTANCE PROTEIN MDTA"/>
    <property type="match status" value="1"/>
</dbReference>
<proteinExistence type="inferred from homology"/>
<evidence type="ECO:0000256" key="7">
    <source>
        <dbReference type="SAM" id="MobiDB-lite"/>
    </source>
</evidence>
<dbReference type="Gene3D" id="1.10.287.470">
    <property type="entry name" value="Helix hairpin bin"/>
    <property type="match status" value="1"/>
</dbReference>
<evidence type="ECO:0000256" key="8">
    <source>
        <dbReference type="SAM" id="Phobius"/>
    </source>
</evidence>
<keyword evidence="4" id="KW-1003">Cell membrane</keyword>
<dbReference type="EMBL" id="CP031222">
    <property type="protein sequence ID" value="AXI03147.1"/>
    <property type="molecule type" value="Genomic_DNA"/>
</dbReference>
<keyword evidence="8" id="KW-1133">Transmembrane helix</keyword>
<dbReference type="Gene3D" id="2.40.30.170">
    <property type="match status" value="1"/>
</dbReference>
<sequence>MSIEPQPNSPSNLPSKAPQPAWKRWAKWALFVLIVVLIIGFTWRHFHPAGAANKAAGGQGKRGGPGMNQPMPVQTKVLTSGDLNVYIEALGSVVPRSSVTVHPRVDGELISVNFNEGQIVKKGDLLLQIDPRPYQVALTQAEGQLARDQAQLIGARQDLVRYQSLVKQGSVSQQQVDQQQALVKQYEGTVKSDQGQVDSARLNLTYSRVTAPVSGRLGLRQVDVGNIVHASDANGVVVINQFQPINVTYSIPEDNVQSVLKQVHNGKTLSVDALDRAQKNKLDSGVLKSLDNGIDATTGTLKLKAEFANTSENLYPNQFVNVRMLVETQHDVTLLPSAAIQRGAKGTFVFVVNGDSTVEARPVTLGSVDGDNTGVISGVKAGEQVVFDGADKLKDGGKVKVIQPQTGGEAQGAAGGGAHHGHRHQTAS</sequence>
<evidence type="ECO:0000256" key="5">
    <source>
        <dbReference type="ARBA" id="ARBA00022519"/>
    </source>
</evidence>
<feature type="domain" description="Multidrug resistance protein MdtA-like C-terminal permuted SH3" evidence="12">
    <location>
        <begin position="332"/>
        <end position="392"/>
    </location>
</feature>
<dbReference type="GO" id="GO:0005886">
    <property type="term" value="C:plasma membrane"/>
    <property type="evidence" value="ECO:0007669"/>
    <property type="project" value="UniProtKB-SubCell"/>
</dbReference>
<keyword evidence="5" id="KW-0997">Cell inner membrane</keyword>
<dbReference type="Pfam" id="PF25944">
    <property type="entry name" value="Beta-barrel_RND"/>
    <property type="match status" value="1"/>
</dbReference>
<organism evidence="13 14">
    <name type="scientific">Aquirhabdus parva</name>
    <dbReference type="NCBI Taxonomy" id="2283318"/>
    <lineage>
        <taxon>Bacteria</taxon>
        <taxon>Pseudomonadati</taxon>
        <taxon>Pseudomonadota</taxon>
        <taxon>Gammaproteobacteria</taxon>
        <taxon>Moraxellales</taxon>
        <taxon>Moraxellaceae</taxon>
        <taxon>Aquirhabdus</taxon>
    </lineage>
</organism>
<feature type="domain" description="Multidrug resistance protein MdtA-like alpha-helical hairpin" evidence="9">
    <location>
        <begin position="138"/>
        <end position="207"/>
    </location>
</feature>
<feature type="region of interest" description="Disordered" evidence="7">
    <location>
        <begin position="52"/>
        <end position="71"/>
    </location>
</feature>
<dbReference type="Proteomes" id="UP000253940">
    <property type="component" value="Chromosome"/>
</dbReference>
<evidence type="ECO:0000256" key="2">
    <source>
        <dbReference type="ARBA" id="ARBA00009477"/>
    </source>
</evidence>
<evidence type="ECO:0000313" key="14">
    <source>
        <dbReference type="Proteomes" id="UP000253940"/>
    </source>
</evidence>
<evidence type="ECO:0000259" key="9">
    <source>
        <dbReference type="Pfam" id="PF25876"/>
    </source>
</evidence>
<evidence type="ECO:0000256" key="4">
    <source>
        <dbReference type="ARBA" id="ARBA00022475"/>
    </source>
</evidence>
<feature type="compositionally biased region" description="Gly residues" evidence="7">
    <location>
        <begin position="57"/>
        <end position="66"/>
    </location>
</feature>
<keyword evidence="8" id="KW-0812">Transmembrane</keyword>
<dbReference type="Gene3D" id="2.40.420.20">
    <property type="match status" value="1"/>
</dbReference>
<accession>A0A345P788</accession>
<feature type="compositionally biased region" description="Gly residues" evidence="7">
    <location>
        <begin position="409"/>
        <end position="418"/>
    </location>
</feature>
<dbReference type="FunFam" id="2.40.420.20:FF:000001">
    <property type="entry name" value="Efflux RND transporter periplasmic adaptor subunit"/>
    <property type="match status" value="1"/>
</dbReference>
<dbReference type="GO" id="GO:0015562">
    <property type="term" value="F:efflux transmembrane transporter activity"/>
    <property type="evidence" value="ECO:0007669"/>
    <property type="project" value="TreeGrafter"/>
</dbReference>
<dbReference type="NCBIfam" id="NF008589">
    <property type="entry name" value="PRK11556.1"/>
    <property type="match status" value="1"/>
</dbReference>
<comment type="subcellular location">
    <subcellularLocation>
        <location evidence="1">Cell inner membrane</location>
    </subcellularLocation>
</comment>
<dbReference type="InterPro" id="IPR006143">
    <property type="entry name" value="RND_pump_MFP"/>
</dbReference>
<name>A0A345P788_9GAMM</name>
<dbReference type="PANTHER" id="PTHR30469">
    <property type="entry name" value="MULTIDRUG RESISTANCE PROTEIN MDTA"/>
    <property type="match status" value="1"/>
</dbReference>
<feature type="region of interest" description="Disordered" evidence="7">
    <location>
        <begin position="407"/>
        <end position="428"/>
    </location>
</feature>